<keyword evidence="7" id="KW-0249">Electron transport</keyword>
<evidence type="ECO:0000256" key="3">
    <source>
        <dbReference type="ARBA" id="ARBA00022448"/>
    </source>
</evidence>
<reference evidence="15 16" key="1">
    <citation type="journal article" date="2013" name="PLoS Genet.">
        <title>Genomic mechanisms accounting for the adaptation to parasitism in nematode-trapping fungi.</title>
        <authorList>
            <person name="Meerupati T."/>
            <person name="Andersson K.M."/>
            <person name="Friman E."/>
            <person name="Kumar D."/>
            <person name="Tunlid A."/>
            <person name="Ahren D."/>
        </authorList>
    </citation>
    <scope>NUCLEOTIDE SEQUENCE [LARGE SCALE GENOMIC DNA]</scope>
    <source>
        <strain evidence="15 16">CBS 200.50</strain>
    </source>
</reference>
<evidence type="ECO:0000256" key="13">
    <source>
        <dbReference type="SAM" id="SignalP"/>
    </source>
</evidence>
<feature type="region of interest" description="Disordered" evidence="11">
    <location>
        <begin position="228"/>
        <end position="249"/>
    </location>
</feature>
<dbReference type="GO" id="GO:0046872">
    <property type="term" value="F:metal ion binding"/>
    <property type="evidence" value="ECO:0007669"/>
    <property type="project" value="UniProtKB-KW"/>
</dbReference>
<keyword evidence="13" id="KW-0732">Signal</keyword>
<evidence type="ECO:0000256" key="8">
    <source>
        <dbReference type="ARBA" id="ARBA00022989"/>
    </source>
</evidence>
<dbReference type="STRING" id="1284197.S8AAZ3"/>
<feature type="compositionally biased region" description="Polar residues" evidence="11">
    <location>
        <begin position="310"/>
        <end position="321"/>
    </location>
</feature>
<evidence type="ECO:0000256" key="12">
    <source>
        <dbReference type="SAM" id="Phobius"/>
    </source>
</evidence>
<keyword evidence="8 12" id="KW-1133">Transmembrane helix</keyword>
<evidence type="ECO:0000313" key="15">
    <source>
        <dbReference type="EMBL" id="EPS40094.1"/>
    </source>
</evidence>
<feature type="transmembrane region" description="Helical" evidence="12">
    <location>
        <begin position="87"/>
        <end position="112"/>
    </location>
</feature>
<dbReference type="CDD" id="cd08760">
    <property type="entry name" value="Cyt_b561_FRRS1_like"/>
    <property type="match status" value="1"/>
</dbReference>
<keyword evidence="6" id="KW-0479">Metal-binding</keyword>
<dbReference type="InterPro" id="IPR006593">
    <property type="entry name" value="Cyt_b561/ferric_Rdtase_TM"/>
</dbReference>
<organism evidence="15 16">
    <name type="scientific">Dactylellina haptotyla (strain CBS 200.50)</name>
    <name type="common">Nematode-trapping fungus</name>
    <name type="synonym">Monacrosporium haptotylum</name>
    <dbReference type="NCBI Taxonomy" id="1284197"/>
    <lineage>
        <taxon>Eukaryota</taxon>
        <taxon>Fungi</taxon>
        <taxon>Dikarya</taxon>
        <taxon>Ascomycota</taxon>
        <taxon>Pezizomycotina</taxon>
        <taxon>Orbiliomycetes</taxon>
        <taxon>Orbiliales</taxon>
        <taxon>Orbiliaceae</taxon>
        <taxon>Dactylellina</taxon>
    </lineage>
</organism>
<gene>
    <name evidence="15" type="ORF">H072_6104</name>
</gene>
<evidence type="ECO:0000256" key="1">
    <source>
        <dbReference type="ARBA" id="ARBA00001970"/>
    </source>
</evidence>
<dbReference type="EMBL" id="AQGS01000437">
    <property type="protein sequence ID" value="EPS40094.1"/>
    <property type="molecule type" value="Genomic_DNA"/>
</dbReference>
<feature type="domain" description="Cytochrome b561" evidence="14">
    <location>
        <begin position="2"/>
        <end position="222"/>
    </location>
</feature>
<proteinExistence type="predicted"/>
<dbReference type="eggNOG" id="ENOG502S3K7">
    <property type="taxonomic scope" value="Eukaryota"/>
</dbReference>
<dbReference type="OMA" id="ANIPIGM"/>
<evidence type="ECO:0000256" key="7">
    <source>
        <dbReference type="ARBA" id="ARBA00022982"/>
    </source>
</evidence>
<comment type="subcellular location">
    <subcellularLocation>
        <location evidence="2">Membrane</location>
        <topology evidence="2">Multi-pass membrane protein</topology>
    </subcellularLocation>
</comment>
<feature type="transmembrane region" description="Helical" evidence="12">
    <location>
        <begin position="124"/>
        <end position="149"/>
    </location>
</feature>
<keyword evidence="5 12" id="KW-0812">Transmembrane</keyword>
<evidence type="ECO:0000256" key="11">
    <source>
        <dbReference type="SAM" id="MobiDB-lite"/>
    </source>
</evidence>
<dbReference type="SMART" id="SM00665">
    <property type="entry name" value="B561"/>
    <property type="match status" value="1"/>
</dbReference>
<evidence type="ECO:0000256" key="10">
    <source>
        <dbReference type="ARBA" id="ARBA00023136"/>
    </source>
</evidence>
<evidence type="ECO:0000256" key="9">
    <source>
        <dbReference type="ARBA" id="ARBA00023004"/>
    </source>
</evidence>
<evidence type="ECO:0000256" key="4">
    <source>
        <dbReference type="ARBA" id="ARBA00022617"/>
    </source>
</evidence>
<evidence type="ECO:0000313" key="16">
    <source>
        <dbReference type="Proteomes" id="UP000015100"/>
    </source>
</evidence>
<dbReference type="InterPro" id="IPR045150">
    <property type="entry name" value="CYB561D1/2"/>
</dbReference>
<feature type="compositionally biased region" description="Basic and acidic residues" evidence="11">
    <location>
        <begin position="228"/>
        <end position="243"/>
    </location>
</feature>
<keyword evidence="9" id="KW-0408">Iron</keyword>
<dbReference type="Pfam" id="PF03188">
    <property type="entry name" value="Cytochrom_B561"/>
    <property type="match status" value="1"/>
</dbReference>
<evidence type="ECO:0000256" key="2">
    <source>
        <dbReference type="ARBA" id="ARBA00004141"/>
    </source>
</evidence>
<dbReference type="Proteomes" id="UP000015100">
    <property type="component" value="Unassembled WGS sequence"/>
</dbReference>
<dbReference type="AlphaFoldDB" id="S8AAZ3"/>
<dbReference type="PANTHER" id="PTHR15422:SF24">
    <property type="entry name" value="DOMON RELATED DOMAIN-CONTAINING PROTEIN"/>
    <property type="match status" value="1"/>
</dbReference>
<evidence type="ECO:0000256" key="5">
    <source>
        <dbReference type="ARBA" id="ARBA00022692"/>
    </source>
</evidence>
<feature type="transmembrane region" description="Helical" evidence="12">
    <location>
        <begin position="170"/>
        <end position="191"/>
    </location>
</feature>
<sequence length="321" mass="35112">MAHSATAHVASLLFLTAIAQADYGEVIRADEQGLDQGLQMRINAKRRKLVVIHSIFAAFAWLVFAPLAVIVARYFKTSRSGRGRIWFRIHFTLQIGTVSFMVLTFVLGYYAVQPGSPHQFRNPHFQIGTAVFAATLAQALLGIVNHFILRPLRRQIQNPLKTPFQNKLHIILGWATLGLGVANIPVGMVLYGTRGRFLILFGIYGAGLLLVVFTLEAIKGRDRGVVLEDEKEQERGRPQERRGSSSTESVLPVAGAELEVMYIAVEEEAGPESVQTAPEVPSAADEDQTGCRPPSASGAGPAMDGEREQLPNNTKSSVIRV</sequence>
<dbReference type="PROSITE" id="PS50939">
    <property type="entry name" value="CYTOCHROME_B561"/>
    <property type="match status" value="1"/>
</dbReference>
<reference evidence="16" key="2">
    <citation type="submission" date="2013-04" db="EMBL/GenBank/DDBJ databases">
        <title>Genomic mechanisms accounting for the adaptation to parasitism in nematode-trapping fungi.</title>
        <authorList>
            <person name="Ahren D.G."/>
        </authorList>
    </citation>
    <scope>NUCLEOTIDE SEQUENCE [LARGE SCALE GENOMIC DNA]</scope>
    <source>
        <strain evidence="16">CBS 200.50</strain>
    </source>
</reference>
<evidence type="ECO:0000259" key="14">
    <source>
        <dbReference type="PROSITE" id="PS50939"/>
    </source>
</evidence>
<evidence type="ECO:0000256" key="6">
    <source>
        <dbReference type="ARBA" id="ARBA00022723"/>
    </source>
</evidence>
<keyword evidence="4" id="KW-0349">Heme</keyword>
<dbReference type="GO" id="GO:0016020">
    <property type="term" value="C:membrane"/>
    <property type="evidence" value="ECO:0007669"/>
    <property type="project" value="UniProtKB-SubCell"/>
</dbReference>
<dbReference type="GO" id="GO:0020037">
    <property type="term" value="F:heme binding"/>
    <property type="evidence" value="ECO:0007669"/>
    <property type="project" value="TreeGrafter"/>
</dbReference>
<dbReference type="Gene3D" id="1.20.120.1770">
    <property type="match status" value="1"/>
</dbReference>
<comment type="cofactor">
    <cofactor evidence="1">
        <name>heme b</name>
        <dbReference type="ChEBI" id="CHEBI:60344"/>
    </cofactor>
</comment>
<dbReference type="PANTHER" id="PTHR15422">
    <property type="entry name" value="OS05G0565100 PROTEIN"/>
    <property type="match status" value="1"/>
</dbReference>
<feature type="signal peptide" evidence="13">
    <location>
        <begin position="1"/>
        <end position="21"/>
    </location>
</feature>
<feature type="region of interest" description="Disordered" evidence="11">
    <location>
        <begin position="269"/>
        <end position="321"/>
    </location>
</feature>
<keyword evidence="16" id="KW-1185">Reference proteome</keyword>
<dbReference type="HOGENOM" id="CLU_059018_0_0_1"/>
<protein>
    <recommendedName>
        <fullName evidence="14">Cytochrome b561 domain-containing protein</fullName>
    </recommendedName>
</protein>
<dbReference type="GO" id="GO:0140575">
    <property type="term" value="F:transmembrane monodehydroascorbate reductase activity"/>
    <property type="evidence" value="ECO:0007669"/>
    <property type="project" value="InterPro"/>
</dbReference>
<name>S8AAZ3_DACHA</name>
<accession>S8AAZ3</accession>
<keyword evidence="3" id="KW-0813">Transport</keyword>
<dbReference type="OrthoDB" id="19261at2759"/>
<comment type="caution">
    <text evidence="15">The sequence shown here is derived from an EMBL/GenBank/DDBJ whole genome shotgun (WGS) entry which is preliminary data.</text>
</comment>
<feature type="transmembrane region" description="Helical" evidence="12">
    <location>
        <begin position="50"/>
        <end position="75"/>
    </location>
</feature>
<keyword evidence="10 12" id="KW-0472">Membrane</keyword>
<feature type="transmembrane region" description="Helical" evidence="12">
    <location>
        <begin position="197"/>
        <end position="215"/>
    </location>
</feature>
<feature type="chain" id="PRO_5004548365" description="Cytochrome b561 domain-containing protein" evidence="13">
    <location>
        <begin position="22"/>
        <end position="321"/>
    </location>
</feature>